<keyword evidence="4" id="KW-0408">Iron</keyword>
<keyword evidence="3" id="KW-0560">Oxidoreductase</keyword>
<evidence type="ECO:0000256" key="1">
    <source>
        <dbReference type="ARBA" id="ARBA00022485"/>
    </source>
</evidence>
<comment type="caution">
    <text evidence="7">The sequence shown here is derived from an EMBL/GenBank/DDBJ whole genome shotgun (WGS) entry which is preliminary data.</text>
</comment>
<dbReference type="AlphaFoldDB" id="A0A660S9R3"/>
<evidence type="ECO:0000256" key="5">
    <source>
        <dbReference type="ARBA" id="ARBA00023014"/>
    </source>
</evidence>
<keyword evidence="5" id="KW-0411">Iron-sulfur</keyword>
<dbReference type="Pfam" id="PF13534">
    <property type="entry name" value="Fer4_17"/>
    <property type="match status" value="1"/>
</dbReference>
<dbReference type="PROSITE" id="PS51379">
    <property type="entry name" value="4FE4S_FER_2"/>
    <property type="match status" value="1"/>
</dbReference>
<organism evidence="7 8">
    <name type="scientific">candidate division TA06 bacterium</name>
    <dbReference type="NCBI Taxonomy" id="2250710"/>
    <lineage>
        <taxon>Bacteria</taxon>
        <taxon>Bacteria division TA06</taxon>
    </lineage>
</organism>
<protein>
    <submittedName>
        <fullName evidence="7">Disulfide reductase</fullName>
    </submittedName>
</protein>
<dbReference type="InterPro" id="IPR017900">
    <property type="entry name" value="4Fe4S_Fe_S_CS"/>
</dbReference>
<keyword evidence="1" id="KW-0004">4Fe-4S</keyword>
<evidence type="ECO:0000259" key="6">
    <source>
        <dbReference type="PROSITE" id="PS51379"/>
    </source>
</evidence>
<evidence type="ECO:0000313" key="8">
    <source>
        <dbReference type="Proteomes" id="UP000282321"/>
    </source>
</evidence>
<evidence type="ECO:0000256" key="2">
    <source>
        <dbReference type="ARBA" id="ARBA00022723"/>
    </source>
</evidence>
<dbReference type="InterPro" id="IPR017896">
    <property type="entry name" value="4Fe4S_Fe-S-bd"/>
</dbReference>
<name>A0A660S9R3_UNCT6</name>
<gene>
    <name evidence="7" type="ORF">DRP44_02765</name>
</gene>
<evidence type="ECO:0000313" key="7">
    <source>
        <dbReference type="EMBL" id="RKX67210.1"/>
    </source>
</evidence>
<dbReference type="SUPFAM" id="SSF46548">
    <property type="entry name" value="alpha-helical ferredoxin"/>
    <property type="match status" value="1"/>
</dbReference>
<dbReference type="InterPro" id="IPR009051">
    <property type="entry name" value="Helical_ferredxn"/>
</dbReference>
<dbReference type="EMBL" id="QNBC01000024">
    <property type="protein sequence ID" value="RKX67210.1"/>
    <property type="molecule type" value="Genomic_DNA"/>
</dbReference>
<keyword evidence="2" id="KW-0479">Metal-binding</keyword>
<evidence type="ECO:0000256" key="4">
    <source>
        <dbReference type="ARBA" id="ARBA00023004"/>
    </source>
</evidence>
<evidence type="ECO:0000256" key="3">
    <source>
        <dbReference type="ARBA" id="ARBA00023002"/>
    </source>
</evidence>
<reference evidence="7 8" key="1">
    <citation type="submission" date="2018-06" db="EMBL/GenBank/DDBJ databases">
        <title>Extensive metabolic versatility and redundancy in microbially diverse, dynamic hydrothermal sediments.</title>
        <authorList>
            <person name="Dombrowski N."/>
            <person name="Teske A."/>
            <person name="Baker B.J."/>
        </authorList>
    </citation>
    <scope>NUCLEOTIDE SEQUENCE [LARGE SCALE GENOMIC DNA]</scope>
    <source>
        <strain evidence="7">B35_G9</strain>
    </source>
</reference>
<feature type="domain" description="4Fe-4S ferredoxin-type" evidence="6">
    <location>
        <begin position="19"/>
        <end position="50"/>
    </location>
</feature>
<dbReference type="PANTHER" id="PTHR43255">
    <property type="entry name" value="IRON-SULFUR-BINDING OXIDOREDUCTASE FADF-RELATED-RELATED"/>
    <property type="match status" value="1"/>
</dbReference>
<dbReference type="GO" id="GO:0051539">
    <property type="term" value="F:4 iron, 4 sulfur cluster binding"/>
    <property type="evidence" value="ECO:0007669"/>
    <property type="project" value="UniProtKB-KW"/>
</dbReference>
<dbReference type="PANTHER" id="PTHR43255:SF1">
    <property type="entry name" value="IRON-SULFUR-BINDING OXIDOREDUCTASE FADF-RELATED"/>
    <property type="match status" value="1"/>
</dbReference>
<dbReference type="Proteomes" id="UP000282321">
    <property type="component" value="Unassembled WGS sequence"/>
</dbReference>
<dbReference type="GO" id="GO:0046872">
    <property type="term" value="F:metal ion binding"/>
    <property type="evidence" value="ECO:0007669"/>
    <property type="project" value="UniProtKB-KW"/>
</dbReference>
<sequence>MSKTVEITKEADQFLKKIEELSGEKITSCIQCGICSGSCPMINEMDLTPAQSMSKTQLGQEEELLDSKSIWICASCFNCKVRCPRDLDLAKVAEALRQVVLRKAVDKINIDAISPEEMMELPQIALVAACRRLTN</sequence>
<dbReference type="InterPro" id="IPR051460">
    <property type="entry name" value="HdrC_iron-sulfur_subunit"/>
</dbReference>
<proteinExistence type="predicted"/>
<dbReference type="PROSITE" id="PS00198">
    <property type="entry name" value="4FE4S_FER_1"/>
    <property type="match status" value="2"/>
</dbReference>
<dbReference type="Gene3D" id="1.10.1060.10">
    <property type="entry name" value="Alpha-helical ferredoxin"/>
    <property type="match status" value="1"/>
</dbReference>
<dbReference type="GO" id="GO:0005886">
    <property type="term" value="C:plasma membrane"/>
    <property type="evidence" value="ECO:0007669"/>
    <property type="project" value="TreeGrafter"/>
</dbReference>
<accession>A0A660S9R3</accession>
<dbReference type="GO" id="GO:0016491">
    <property type="term" value="F:oxidoreductase activity"/>
    <property type="evidence" value="ECO:0007669"/>
    <property type="project" value="UniProtKB-KW"/>
</dbReference>